<feature type="signal peptide" evidence="1">
    <location>
        <begin position="1"/>
        <end position="22"/>
    </location>
</feature>
<keyword evidence="3" id="KW-1185">Reference proteome</keyword>
<comment type="caution">
    <text evidence="2">The sequence shown here is derived from an EMBL/GenBank/DDBJ whole genome shotgun (WGS) entry which is preliminary data.</text>
</comment>
<name>A0A8H6WKW6_MYCCL</name>
<dbReference type="EMBL" id="JACAZE010000004">
    <property type="protein sequence ID" value="KAF7318483.1"/>
    <property type="molecule type" value="Genomic_DNA"/>
</dbReference>
<dbReference type="AlphaFoldDB" id="A0A8H6WKW6"/>
<feature type="chain" id="PRO_5034288588" evidence="1">
    <location>
        <begin position="23"/>
        <end position="211"/>
    </location>
</feature>
<protein>
    <submittedName>
        <fullName evidence="2">Uncharacterized protein</fullName>
    </submittedName>
</protein>
<reference evidence="2" key="1">
    <citation type="submission" date="2020-05" db="EMBL/GenBank/DDBJ databases">
        <title>Mycena genomes resolve the evolution of fungal bioluminescence.</title>
        <authorList>
            <person name="Tsai I.J."/>
        </authorList>
    </citation>
    <scope>NUCLEOTIDE SEQUENCE</scope>
    <source>
        <strain evidence="2">110903Hualien_Pintung</strain>
    </source>
</reference>
<proteinExistence type="predicted"/>
<evidence type="ECO:0000313" key="3">
    <source>
        <dbReference type="Proteomes" id="UP000613580"/>
    </source>
</evidence>
<dbReference type="Proteomes" id="UP000613580">
    <property type="component" value="Unassembled WGS sequence"/>
</dbReference>
<organism evidence="2 3">
    <name type="scientific">Mycena chlorophos</name>
    <name type="common">Agaric fungus</name>
    <name type="synonym">Agaricus chlorophos</name>
    <dbReference type="NCBI Taxonomy" id="658473"/>
    <lineage>
        <taxon>Eukaryota</taxon>
        <taxon>Fungi</taxon>
        <taxon>Dikarya</taxon>
        <taxon>Basidiomycota</taxon>
        <taxon>Agaricomycotina</taxon>
        <taxon>Agaricomycetes</taxon>
        <taxon>Agaricomycetidae</taxon>
        <taxon>Agaricales</taxon>
        <taxon>Marasmiineae</taxon>
        <taxon>Mycenaceae</taxon>
        <taxon>Mycena</taxon>
    </lineage>
</organism>
<evidence type="ECO:0000256" key="1">
    <source>
        <dbReference type="SAM" id="SignalP"/>
    </source>
</evidence>
<keyword evidence="1" id="KW-0732">Signal</keyword>
<gene>
    <name evidence="2" type="ORF">HMN09_00357500</name>
</gene>
<evidence type="ECO:0000313" key="2">
    <source>
        <dbReference type="EMBL" id="KAF7318483.1"/>
    </source>
</evidence>
<accession>A0A8H6WKW6</accession>
<sequence length="211" mass="22636">MSLAALWFLLPLASLSLQTANAALAPRQSSSVSSIAPYWPENWLCPSARTWVITDYEQITSADPTVGTLTCTPTLLGASIKCQYFLANGTIVPAYNTTGSYCNQNGYTEATAASSATCGWMCPLYGTAGDSIDRVAFEPNQPITCAYLGDKTHGCSYSTTTGALSTSTTQGSTCPPSASWTCPSRRRRYRSEDNYTAMLKKKALRAEKETG</sequence>